<evidence type="ECO:0000313" key="5">
    <source>
        <dbReference type="EMBL" id="CAL1241562.1"/>
    </source>
</evidence>
<evidence type="ECO:0000256" key="1">
    <source>
        <dbReference type="ARBA" id="ARBA00043967"/>
    </source>
</evidence>
<organism evidence="5 6">
    <name type="scientific">Candidatus Methylocalor cossyra</name>
    <dbReference type="NCBI Taxonomy" id="3108543"/>
    <lineage>
        <taxon>Bacteria</taxon>
        <taxon>Pseudomonadati</taxon>
        <taxon>Pseudomonadota</taxon>
        <taxon>Gammaproteobacteria</taxon>
        <taxon>Methylococcales</taxon>
        <taxon>Methylococcaceae</taxon>
        <taxon>Candidatus Methylocalor</taxon>
    </lineage>
</organism>
<keyword evidence="6" id="KW-1185">Reference proteome</keyword>
<sequence>MAGLPKKRLRAPEESTAMDHAERFRSLRPQLPGRELHWLEQLRDAAEHRFATSGFPSSHLEEWKYTPRALIERQVFQPAGPDAAPVDAALVERYRLTDAWVLVFVDGRFASDHSWLEGLPEGVAILPLATALQACPEQVAARFQRLAGKQDHGLVAFTTAYFRDGVFLRIPAGATLTRPVQLLHLASRAGGLRVLRHLVLLECHAEARVVETYAGVEGAEGLTAAITEIELGENAALEHYKLQVEGPRSYHFGGIYAELARSARLRQHQGAFGGLWARTDIHGDLGQGTECRLDGLFLATGQRQLDTHTRIRHTAPYGVTRETYRGIATERGRGVFTGRIVVEQEAQKTDAEMNNRNLLLSDGAEIDSRPQLEIHADDVKCSHGVAVGQLDPDAVFYLESRGIGQDSARQWLTFAFAKAMLENIDLDELRRQEHAALLTALPQAESIGEWP</sequence>
<dbReference type="PANTHER" id="PTHR43575:SF1">
    <property type="entry name" value="PROTEIN ABCI7, CHLOROPLASTIC"/>
    <property type="match status" value="1"/>
</dbReference>
<gene>
    <name evidence="5" type="ORF">MECH1_V1_2786</name>
</gene>
<evidence type="ECO:0000313" key="6">
    <source>
        <dbReference type="Proteomes" id="UP001497493"/>
    </source>
</evidence>
<dbReference type="Pfam" id="PF19295">
    <property type="entry name" value="SufBD_N"/>
    <property type="match status" value="1"/>
</dbReference>
<name>A0ABM9NLP6_9GAMM</name>
<feature type="compositionally biased region" description="Basic and acidic residues" evidence="2">
    <location>
        <begin position="10"/>
        <end position="20"/>
    </location>
</feature>
<feature type="region of interest" description="Disordered" evidence="2">
    <location>
        <begin position="1"/>
        <end position="20"/>
    </location>
</feature>
<dbReference type="InterPro" id="IPR000825">
    <property type="entry name" value="SUF_FeS_clus_asmbl_SufBD_core"/>
</dbReference>
<dbReference type="EMBL" id="OZ026884">
    <property type="protein sequence ID" value="CAL1241562.1"/>
    <property type="molecule type" value="Genomic_DNA"/>
</dbReference>
<dbReference type="Proteomes" id="UP001497493">
    <property type="component" value="Chromosome"/>
</dbReference>
<dbReference type="InterPro" id="IPR037284">
    <property type="entry name" value="SUF_FeS_clus_asmbl_SufBD_sf"/>
</dbReference>
<dbReference type="InterPro" id="IPR045595">
    <property type="entry name" value="SufBD_N"/>
</dbReference>
<protein>
    <submittedName>
        <fullName evidence="5">Iron-sulfur cluster assembly protein SufD</fullName>
    </submittedName>
</protein>
<reference evidence="5 6" key="1">
    <citation type="submission" date="2024-04" db="EMBL/GenBank/DDBJ databases">
        <authorList>
            <person name="Cremers G."/>
        </authorList>
    </citation>
    <scope>NUCLEOTIDE SEQUENCE [LARGE SCALE GENOMIC DNA]</scope>
    <source>
        <strain evidence="5">MeCH1-AG</strain>
    </source>
</reference>
<comment type="similarity">
    <text evidence="1">Belongs to the iron-sulfur cluster assembly SufBD family.</text>
</comment>
<dbReference type="SUPFAM" id="SSF101960">
    <property type="entry name" value="Stabilizer of iron transporter SufD"/>
    <property type="match status" value="1"/>
</dbReference>
<feature type="domain" description="SUF system FeS cluster assembly SufBD N-terminal" evidence="4">
    <location>
        <begin position="23"/>
        <end position="182"/>
    </location>
</feature>
<evidence type="ECO:0000256" key="2">
    <source>
        <dbReference type="SAM" id="MobiDB-lite"/>
    </source>
</evidence>
<feature type="domain" description="SUF system FeS cluster assembly SufBD core" evidence="3">
    <location>
        <begin position="191"/>
        <end position="416"/>
    </location>
</feature>
<dbReference type="NCBIfam" id="TIGR01981">
    <property type="entry name" value="sufD"/>
    <property type="match status" value="1"/>
</dbReference>
<evidence type="ECO:0000259" key="4">
    <source>
        <dbReference type="Pfam" id="PF19295"/>
    </source>
</evidence>
<proteinExistence type="inferred from homology"/>
<dbReference type="Pfam" id="PF01458">
    <property type="entry name" value="SUFBD_core"/>
    <property type="match status" value="1"/>
</dbReference>
<dbReference type="PANTHER" id="PTHR43575">
    <property type="entry name" value="PROTEIN ABCI7, CHLOROPLASTIC"/>
    <property type="match status" value="1"/>
</dbReference>
<dbReference type="InterPro" id="IPR011542">
    <property type="entry name" value="SUF_FeS_clus_asmbl_SufD"/>
</dbReference>
<evidence type="ECO:0000259" key="3">
    <source>
        <dbReference type="Pfam" id="PF01458"/>
    </source>
</evidence>
<dbReference type="InterPro" id="IPR055346">
    <property type="entry name" value="Fe-S_cluster_assembly_SufBD"/>
</dbReference>
<accession>A0ABM9NLP6</accession>